<gene>
    <name evidence="2" type="ORF">SAMN02910265_03063</name>
</gene>
<dbReference type="GO" id="GO:0004527">
    <property type="term" value="F:exonuclease activity"/>
    <property type="evidence" value="ECO:0007669"/>
    <property type="project" value="UniProtKB-KW"/>
</dbReference>
<keyword evidence="2" id="KW-0540">Nuclease</keyword>
<organism evidence="2 3">
    <name type="scientific">Ruminococcus flavefaciens</name>
    <dbReference type="NCBI Taxonomy" id="1265"/>
    <lineage>
        <taxon>Bacteria</taxon>
        <taxon>Bacillati</taxon>
        <taxon>Bacillota</taxon>
        <taxon>Clostridia</taxon>
        <taxon>Eubacteriales</taxon>
        <taxon>Oscillospiraceae</taxon>
        <taxon>Ruminococcus</taxon>
    </lineage>
</organism>
<dbReference type="SMART" id="SM00479">
    <property type="entry name" value="EXOIII"/>
    <property type="match status" value="1"/>
</dbReference>
<proteinExistence type="predicted"/>
<sequence length="165" mass="19016">MKDEFVVIDITTNGLDEDAEIVSFAALRFENGVPTERFFEYVNSGAVLSDSVSEILGITDDTLQRYGTTMEDAYWQFIEFCYDSNLVTMHHDFDNKFIERIRKDYDLPALENRFTNLDTLFHLTFNRGYSTLFAEKQFGITTDETGSWRHLDVAGKAYIALSSKK</sequence>
<keyword evidence="2" id="KW-0378">Hydrolase</keyword>
<dbReference type="AlphaFoldDB" id="A0A1H6LLG3"/>
<dbReference type="Gene3D" id="3.30.420.10">
    <property type="entry name" value="Ribonuclease H-like superfamily/Ribonuclease H"/>
    <property type="match status" value="1"/>
</dbReference>
<dbReference type="RefSeq" id="WP_074718940.1">
    <property type="nucleotide sequence ID" value="NZ_FNWV01000018.1"/>
</dbReference>
<dbReference type="OrthoDB" id="9776650at2"/>
<protein>
    <submittedName>
        <fullName evidence="2">Exonuclease</fullName>
    </submittedName>
</protein>
<dbReference type="InterPro" id="IPR036397">
    <property type="entry name" value="RNaseH_sf"/>
</dbReference>
<evidence type="ECO:0000313" key="3">
    <source>
        <dbReference type="Proteomes" id="UP000183190"/>
    </source>
</evidence>
<evidence type="ECO:0000259" key="1">
    <source>
        <dbReference type="SMART" id="SM00479"/>
    </source>
</evidence>
<dbReference type="Pfam" id="PF00929">
    <property type="entry name" value="RNase_T"/>
    <property type="match status" value="1"/>
</dbReference>
<reference evidence="2 3" key="1">
    <citation type="submission" date="2016-10" db="EMBL/GenBank/DDBJ databases">
        <authorList>
            <person name="de Groot N.N."/>
        </authorList>
    </citation>
    <scope>NUCLEOTIDE SEQUENCE [LARGE SCALE GENOMIC DNA]</scope>
    <source>
        <strain evidence="2 3">YAD2003</strain>
    </source>
</reference>
<evidence type="ECO:0000313" key="2">
    <source>
        <dbReference type="EMBL" id="SEH85680.1"/>
    </source>
</evidence>
<dbReference type="InterPro" id="IPR013520">
    <property type="entry name" value="Ribonucl_H"/>
</dbReference>
<dbReference type="InterPro" id="IPR012337">
    <property type="entry name" value="RNaseH-like_sf"/>
</dbReference>
<dbReference type="SUPFAM" id="SSF53098">
    <property type="entry name" value="Ribonuclease H-like"/>
    <property type="match status" value="1"/>
</dbReference>
<dbReference type="Proteomes" id="UP000183190">
    <property type="component" value="Unassembled WGS sequence"/>
</dbReference>
<accession>A0A1H6LLG3</accession>
<dbReference type="CDD" id="cd06127">
    <property type="entry name" value="DEDDh"/>
    <property type="match status" value="1"/>
</dbReference>
<name>A0A1H6LLG3_RUMFL</name>
<dbReference type="GO" id="GO:0003676">
    <property type="term" value="F:nucleic acid binding"/>
    <property type="evidence" value="ECO:0007669"/>
    <property type="project" value="InterPro"/>
</dbReference>
<feature type="domain" description="Exonuclease" evidence="1">
    <location>
        <begin position="4"/>
        <end position="164"/>
    </location>
</feature>
<keyword evidence="2" id="KW-0269">Exonuclease</keyword>
<dbReference type="EMBL" id="FNWV01000018">
    <property type="protein sequence ID" value="SEH85680.1"/>
    <property type="molecule type" value="Genomic_DNA"/>
</dbReference>